<accession>A0ACB9HDC5</accession>
<name>A0ACB9HDC5_9ASTR</name>
<evidence type="ECO:0000313" key="2">
    <source>
        <dbReference type="Proteomes" id="UP001056120"/>
    </source>
</evidence>
<sequence length="162" mass="17642">MNTTINAGEPPYTAADTANTEATIPYGLGFFFVILFLLVTLCYGSYIYKSGTGSRRAPARATITHQTDNNHHVIGFAQGLDDNVLMTFPTFVYSQAMMTNKGDASTDANNSGCSICLGKYKPEDAVRLLPECGHLFHVSCIDTWLKVHPTCPVCRNSPLPTD</sequence>
<evidence type="ECO:0000313" key="1">
    <source>
        <dbReference type="EMBL" id="KAI3793562.1"/>
    </source>
</evidence>
<reference evidence="2" key="1">
    <citation type="journal article" date="2022" name="Mol. Ecol. Resour.">
        <title>The genomes of chicory, endive, great burdock and yacon provide insights into Asteraceae palaeo-polyploidization history and plant inulin production.</title>
        <authorList>
            <person name="Fan W."/>
            <person name="Wang S."/>
            <person name="Wang H."/>
            <person name="Wang A."/>
            <person name="Jiang F."/>
            <person name="Liu H."/>
            <person name="Zhao H."/>
            <person name="Xu D."/>
            <person name="Zhang Y."/>
        </authorList>
    </citation>
    <scope>NUCLEOTIDE SEQUENCE [LARGE SCALE GENOMIC DNA]</scope>
    <source>
        <strain evidence="2">cv. Yunnan</strain>
    </source>
</reference>
<reference evidence="1 2" key="2">
    <citation type="journal article" date="2022" name="Mol. Ecol. Resour.">
        <title>The genomes of chicory, endive, great burdock and yacon provide insights into Asteraceae paleo-polyploidization history and plant inulin production.</title>
        <authorList>
            <person name="Fan W."/>
            <person name="Wang S."/>
            <person name="Wang H."/>
            <person name="Wang A."/>
            <person name="Jiang F."/>
            <person name="Liu H."/>
            <person name="Zhao H."/>
            <person name="Xu D."/>
            <person name="Zhang Y."/>
        </authorList>
    </citation>
    <scope>NUCLEOTIDE SEQUENCE [LARGE SCALE GENOMIC DNA]</scope>
    <source>
        <strain evidence="2">cv. Yunnan</strain>
        <tissue evidence="1">Leaves</tissue>
    </source>
</reference>
<gene>
    <name evidence="1" type="ORF">L1987_36181</name>
</gene>
<organism evidence="1 2">
    <name type="scientific">Smallanthus sonchifolius</name>
    <dbReference type="NCBI Taxonomy" id="185202"/>
    <lineage>
        <taxon>Eukaryota</taxon>
        <taxon>Viridiplantae</taxon>
        <taxon>Streptophyta</taxon>
        <taxon>Embryophyta</taxon>
        <taxon>Tracheophyta</taxon>
        <taxon>Spermatophyta</taxon>
        <taxon>Magnoliopsida</taxon>
        <taxon>eudicotyledons</taxon>
        <taxon>Gunneridae</taxon>
        <taxon>Pentapetalae</taxon>
        <taxon>asterids</taxon>
        <taxon>campanulids</taxon>
        <taxon>Asterales</taxon>
        <taxon>Asteraceae</taxon>
        <taxon>Asteroideae</taxon>
        <taxon>Heliantheae alliance</taxon>
        <taxon>Millerieae</taxon>
        <taxon>Smallanthus</taxon>
    </lineage>
</organism>
<dbReference type="Proteomes" id="UP001056120">
    <property type="component" value="Linkage Group LG12"/>
</dbReference>
<comment type="caution">
    <text evidence="1">The sequence shown here is derived from an EMBL/GenBank/DDBJ whole genome shotgun (WGS) entry which is preliminary data.</text>
</comment>
<dbReference type="EMBL" id="CM042029">
    <property type="protein sequence ID" value="KAI3793562.1"/>
    <property type="molecule type" value="Genomic_DNA"/>
</dbReference>
<protein>
    <submittedName>
        <fullName evidence="1">Uncharacterized protein</fullName>
    </submittedName>
</protein>
<keyword evidence="2" id="KW-1185">Reference proteome</keyword>
<proteinExistence type="predicted"/>